<evidence type="ECO:0000313" key="2">
    <source>
        <dbReference type="EMBL" id="AFZ70479.1"/>
    </source>
</evidence>
<evidence type="ECO:0000313" key="3">
    <source>
        <dbReference type="Proteomes" id="UP000010469"/>
    </source>
</evidence>
<dbReference type="CDD" id="cd02222">
    <property type="entry name" value="cupin_TM1459-like"/>
    <property type="match status" value="1"/>
</dbReference>
<dbReference type="InterPro" id="IPR013096">
    <property type="entry name" value="Cupin_2"/>
</dbReference>
<dbReference type="InterPro" id="IPR014710">
    <property type="entry name" value="RmlC-like_jellyroll"/>
</dbReference>
<dbReference type="HOGENOM" id="CLU_116722_4_1_2"/>
<dbReference type="EMBL" id="CP003378">
    <property type="protein sequence ID" value="AFZ70479.1"/>
    <property type="molecule type" value="Genomic_DNA"/>
</dbReference>
<dbReference type="AlphaFoldDB" id="L0AAM7"/>
<protein>
    <recommendedName>
        <fullName evidence="1">Cupin type-2 domain-containing protein</fullName>
    </recommendedName>
</protein>
<dbReference type="RefSeq" id="WP_015232376.1">
    <property type="nucleotide sequence ID" value="NC_019791.1"/>
</dbReference>
<organism evidence="2 3">
    <name type="scientific">Caldisphaera lagunensis (strain DSM 15908 / JCM 11604 / ANMR 0165 / IC-154)</name>
    <dbReference type="NCBI Taxonomy" id="1056495"/>
    <lineage>
        <taxon>Archaea</taxon>
        <taxon>Thermoproteota</taxon>
        <taxon>Thermoprotei</taxon>
        <taxon>Acidilobales</taxon>
        <taxon>Caldisphaeraceae</taxon>
        <taxon>Caldisphaera</taxon>
    </lineage>
</organism>
<dbReference type="Gene3D" id="2.60.120.10">
    <property type="entry name" value="Jelly Rolls"/>
    <property type="match status" value="1"/>
</dbReference>
<dbReference type="SUPFAM" id="SSF51182">
    <property type="entry name" value="RmlC-like cupins"/>
    <property type="match status" value="1"/>
</dbReference>
<dbReference type="PANTHER" id="PTHR37694">
    <property type="entry name" value="SLR8022 PROTEIN"/>
    <property type="match status" value="1"/>
</dbReference>
<dbReference type="Pfam" id="PF07883">
    <property type="entry name" value="Cupin_2"/>
    <property type="match status" value="1"/>
</dbReference>
<dbReference type="GeneID" id="14211995"/>
<dbReference type="Proteomes" id="UP000010469">
    <property type="component" value="Chromosome"/>
</dbReference>
<dbReference type="eggNOG" id="arCOG02994">
    <property type="taxonomic scope" value="Archaea"/>
</dbReference>
<dbReference type="PANTHER" id="PTHR37694:SF1">
    <property type="entry name" value="SLR8022 PROTEIN"/>
    <property type="match status" value="1"/>
</dbReference>
<dbReference type="STRING" id="1056495.Calag_0735"/>
<dbReference type="KEGG" id="clg:Calag_0735"/>
<evidence type="ECO:0000259" key="1">
    <source>
        <dbReference type="Pfam" id="PF07883"/>
    </source>
</evidence>
<dbReference type="InParanoid" id="L0AAM7"/>
<proteinExistence type="predicted"/>
<accession>L0AAM7</accession>
<name>L0AAM7_CALLD</name>
<sequence>MKILNNIKPVIKKFYEIEEEKLPEDQAQKSYIRWLLTDDDGANNFFMRLFRMEPGGHINSHFHPWEHEIFIVEGKGRVRIGSKIYNVEEGNFLFIPPNAEHEYWADSELRFICIIPSKPTANEVDKPVEY</sequence>
<gene>
    <name evidence="2" type="ordered locus">Calag_0735</name>
</gene>
<dbReference type="InterPro" id="IPR011051">
    <property type="entry name" value="RmlC_Cupin_sf"/>
</dbReference>
<keyword evidence="3" id="KW-1185">Reference proteome</keyword>
<feature type="domain" description="Cupin type-2" evidence="1">
    <location>
        <begin position="49"/>
        <end position="114"/>
    </location>
</feature>
<reference evidence="3" key="1">
    <citation type="submission" date="2012-03" db="EMBL/GenBank/DDBJ databases">
        <title>Complete genome of Caldisphaera lagunensis DSM 15908.</title>
        <authorList>
            <person name="Lucas S."/>
            <person name="Copeland A."/>
            <person name="Lapidus A."/>
            <person name="Glavina del Rio T."/>
            <person name="Dalin E."/>
            <person name="Tice H."/>
            <person name="Bruce D."/>
            <person name="Goodwin L."/>
            <person name="Pitluck S."/>
            <person name="Peters L."/>
            <person name="Mikhailova N."/>
            <person name="Teshima H."/>
            <person name="Kyrpides N."/>
            <person name="Mavromatis K."/>
            <person name="Ivanova N."/>
            <person name="Brettin T."/>
            <person name="Detter J.C."/>
            <person name="Han C."/>
            <person name="Larimer F."/>
            <person name="Land M."/>
            <person name="Hauser L."/>
            <person name="Markowitz V."/>
            <person name="Cheng J.-F."/>
            <person name="Hugenholtz P."/>
            <person name="Woyke T."/>
            <person name="Wu D."/>
            <person name="Spring S."/>
            <person name="Schroeder M."/>
            <person name="Brambilla E."/>
            <person name="Klenk H.-P."/>
            <person name="Eisen J.A."/>
        </authorList>
    </citation>
    <scope>NUCLEOTIDE SEQUENCE [LARGE SCALE GENOMIC DNA]</scope>
    <source>
        <strain evidence="3">DSM 15908 / JCM 11604 / IC-154</strain>
    </source>
</reference>